<evidence type="ECO:0000259" key="8">
    <source>
        <dbReference type="PROSITE" id="PS50188"/>
    </source>
</evidence>
<sequence length="770" mass="89189">FQDEASCSICLGFFQDPVSIHCGHNFCRACITRCWEEEEANFTCPRCKETAPERNLRPNRELAKIIEIAKRLSLQAAKGGAGGERLCEKHQEALKLFCEEDQTPICLVCRESQAHRAHPVVPIEEAAEEHKEKFQAHVQILKDRREKLLGLKMAEEGRSLNFLERVEEERQKVVAEIKELHQFVERQEQLLLGQLAKLDQEIVRRQEENIAKILEEISSVGEQIRELEEKCQQPAYELLQKDSQVLEKPPLDGSRRQTQGPACLGGFSLSDPKGRRRKIVTELSKAAFFFFCFEFELGRRRRRRRREEERREAMAAMFLPGNLQDEATCSVCLEFFKDPVSIECGHNFCRACIIKSWKDLEMDFPCPQCREVFQQKSFRPNRQLANMAEIISQFALRGAKGAEEDGLCAKHREALKLYCKDDRRTICVVCDRSREHRPHAVVPVDEASEEYKEKIQGRLDFLKKERQELLEFKVNDDKKTQELLVQNERQKLLVEFEGLRQFLHDQEHILLGQLEKMEKSIAKRQNENISDLSKEITLLNKLITELEEKIQQPMLEFLKVRSDDVKSHKPVPVCTDMKMHVCNFSLKTVVLEKVVKKFKEDLTLDPESANHLLILSADLKSVRMGCRKQELPDNPKRFDTNSRVLASTGFKSGRHYWEVEVGASDGWAFGVARESVRRKGLTQFSPEEGIWAVQQNGGRYWAVTSPQRTPLCLNQKLNKVRVYLDYEGEEVSFYNADNMQHIFTFNVAFQEKVFPLFSVCSTVTYIKLCP</sequence>
<dbReference type="PANTHER" id="PTHR24103">
    <property type="entry name" value="E3 UBIQUITIN-PROTEIN LIGASE TRIM"/>
    <property type="match status" value="1"/>
</dbReference>
<feature type="coiled-coil region" evidence="5">
    <location>
        <begin position="163"/>
        <end position="230"/>
    </location>
</feature>
<dbReference type="Gene3D" id="3.30.160.60">
    <property type="entry name" value="Classic Zinc Finger"/>
    <property type="match status" value="2"/>
</dbReference>
<feature type="domain" description="B box-type" evidence="7">
    <location>
        <begin position="82"/>
        <end position="123"/>
    </location>
</feature>
<evidence type="ECO:0000259" key="6">
    <source>
        <dbReference type="PROSITE" id="PS50089"/>
    </source>
</evidence>
<dbReference type="Pfam" id="PF15227">
    <property type="entry name" value="zf-C3HC4_4"/>
    <property type="match status" value="2"/>
</dbReference>
<dbReference type="Proteomes" id="UP000296049">
    <property type="component" value="Unassembled WGS sequence"/>
</dbReference>
<protein>
    <submittedName>
        <fullName evidence="9">Tripartite motif-containing protein 7</fullName>
    </submittedName>
</protein>
<evidence type="ECO:0000256" key="2">
    <source>
        <dbReference type="ARBA" id="ARBA00022771"/>
    </source>
</evidence>
<proteinExistence type="predicted"/>
<evidence type="ECO:0000259" key="7">
    <source>
        <dbReference type="PROSITE" id="PS50119"/>
    </source>
</evidence>
<dbReference type="SMART" id="SM00589">
    <property type="entry name" value="PRY"/>
    <property type="match status" value="1"/>
</dbReference>
<dbReference type="Pfam" id="PF00643">
    <property type="entry name" value="zf-B_box"/>
    <property type="match status" value="2"/>
</dbReference>
<dbReference type="PROSITE" id="PS50089">
    <property type="entry name" value="ZF_RING_2"/>
    <property type="match status" value="2"/>
</dbReference>
<dbReference type="AlphaFoldDB" id="R0JXY9"/>
<feature type="non-terminal residue" evidence="9">
    <location>
        <position position="770"/>
    </location>
</feature>
<keyword evidence="2 4" id="KW-0863">Zinc-finger</keyword>
<dbReference type="InterPro" id="IPR003877">
    <property type="entry name" value="SPRY_dom"/>
</dbReference>
<dbReference type="PROSITE" id="PS50188">
    <property type="entry name" value="B302_SPRY"/>
    <property type="match status" value="1"/>
</dbReference>
<name>R0JXY9_ANAPL</name>
<dbReference type="InterPro" id="IPR001870">
    <property type="entry name" value="B30.2/SPRY"/>
</dbReference>
<dbReference type="SUPFAM" id="SSF57845">
    <property type="entry name" value="B-box zinc-binding domain"/>
    <property type="match status" value="2"/>
</dbReference>
<evidence type="ECO:0000256" key="5">
    <source>
        <dbReference type="SAM" id="Coils"/>
    </source>
</evidence>
<feature type="coiled-coil region" evidence="5">
    <location>
        <begin position="522"/>
        <end position="549"/>
    </location>
</feature>
<dbReference type="InterPro" id="IPR001841">
    <property type="entry name" value="Znf_RING"/>
</dbReference>
<reference evidence="10" key="1">
    <citation type="journal article" date="2013" name="Nat. Genet.">
        <title>The duck genome and transcriptome provide insight into an avian influenza virus reservoir species.</title>
        <authorList>
            <person name="Huang Y."/>
            <person name="Li Y."/>
            <person name="Burt D.W."/>
            <person name="Chen H."/>
            <person name="Zhang Y."/>
            <person name="Qian W."/>
            <person name="Kim H."/>
            <person name="Gan S."/>
            <person name="Zhao Y."/>
            <person name="Li J."/>
            <person name="Yi K."/>
            <person name="Feng H."/>
            <person name="Zhu P."/>
            <person name="Li B."/>
            <person name="Liu Q."/>
            <person name="Fairley S."/>
            <person name="Magor K.E."/>
            <person name="Du Z."/>
            <person name="Hu X."/>
            <person name="Goodman L."/>
            <person name="Tafer H."/>
            <person name="Vignal A."/>
            <person name="Lee T."/>
            <person name="Kim K.W."/>
            <person name="Sheng Z."/>
            <person name="An Y."/>
            <person name="Searle S."/>
            <person name="Herrero J."/>
            <person name="Groenen M.A."/>
            <person name="Crooijmans R.P."/>
            <person name="Faraut T."/>
            <person name="Cai Q."/>
            <person name="Webster R.G."/>
            <person name="Aldridge J.R."/>
            <person name="Warren W.C."/>
            <person name="Bartschat S."/>
            <person name="Kehr S."/>
            <person name="Marz M."/>
            <person name="Stadler P.F."/>
            <person name="Smith J."/>
            <person name="Kraus R.H."/>
            <person name="Zhao Y."/>
            <person name="Ren L."/>
            <person name="Fei J."/>
            <person name="Morisson M."/>
            <person name="Kaiser P."/>
            <person name="Griffin D.K."/>
            <person name="Rao M."/>
            <person name="Pitel F."/>
            <person name="Wang J."/>
            <person name="Li N."/>
        </authorList>
    </citation>
    <scope>NUCLEOTIDE SEQUENCE [LARGE SCALE GENOMIC DNA]</scope>
</reference>
<dbReference type="SMART" id="SM00449">
    <property type="entry name" value="SPRY"/>
    <property type="match status" value="1"/>
</dbReference>
<dbReference type="InterPro" id="IPR003879">
    <property type="entry name" value="Butyrophylin_SPRY"/>
</dbReference>
<dbReference type="EMBL" id="KB742989">
    <property type="protein sequence ID" value="EOB02162.1"/>
    <property type="molecule type" value="Genomic_DNA"/>
</dbReference>
<dbReference type="SUPFAM" id="SSF57850">
    <property type="entry name" value="RING/U-box"/>
    <property type="match status" value="2"/>
</dbReference>
<feature type="domain" description="B30.2/SPRY" evidence="8">
    <location>
        <begin position="582"/>
        <end position="770"/>
    </location>
</feature>
<feature type="domain" description="RING-type" evidence="6">
    <location>
        <begin position="329"/>
        <end position="370"/>
    </location>
</feature>
<dbReference type="SMART" id="SM00336">
    <property type="entry name" value="BBOX"/>
    <property type="match status" value="2"/>
</dbReference>
<dbReference type="CDD" id="cd13740">
    <property type="entry name" value="SPRY_PRY_TRIM7"/>
    <property type="match status" value="1"/>
</dbReference>
<accession>R0JXY9</accession>
<feature type="domain" description="B box-type" evidence="7">
    <location>
        <begin position="403"/>
        <end position="444"/>
    </location>
</feature>
<dbReference type="InterPro" id="IPR000315">
    <property type="entry name" value="Znf_B-box"/>
</dbReference>
<dbReference type="SMART" id="SM00184">
    <property type="entry name" value="RING"/>
    <property type="match status" value="2"/>
</dbReference>
<evidence type="ECO:0000256" key="4">
    <source>
        <dbReference type="PROSITE-ProRule" id="PRU00024"/>
    </source>
</evidence>
<dbReference type="Pfam" id="PF00622">
    <property type="entry name" value="SPRY"/>
    <property type="match status" value="1"/>
</dbReference>
<evidence type="ECO:0000256" key="3">
    <source>
        <dbReference type="ARBA" id="ARBA00022833"/>
    </source>
</evidence>
<evidence type="ECO:0000256" key="1">
    <source>
        <dbReference type="ARBA" id="ARBA00022723"/>
    </source>
</evidence>
<dbReference type="CDD" id="cd19762">
    <property type="entry name" value="Bbox2_TRIM7-like"/>
    <property type="match status" value="1"/>
</dbReference>
<dbReference type="Gene3D" id="2.60.120.920">
    <property type="match status" value="1"/>
</dbReference>
<evidence type="ECO:0000313" key="10">
    <source>
        <dbReference type="Proteomes" id="UP000296049"/>
    </source>
</evidence>
<dbReference type="InterPro" id="IPR013083">
    <property type="entry name" value="Znf_RING/FYVE/PHD"/>
</dbReference>
<dbReference type="InterPro" id="IPR043136">
    <property type="entry name" value="B30.2/SPRY_sf"/>
</dbReference>
<gene>
    <name evidence="9" type="ORF">Anapl_13518</name>
</gene>
<organism evidence="9 10">
    <name type="scientific">Anas platyrhynchos</name>
    <name type="common">Mallard</name>
    <name type="synonym">Anas boschas</name>
    <dbReference type="NCBI Taxonomy" id="8839"/>
    <lineage>
        <taxon>Eukaryota</taxon>
        <taxon>Metazoa</taxon>
        <taxon>Chordata</taxon>
        <taxon>Craniata</taxon>
        <taxon>Vertebrata</taxon>
        <taxon>Euteleostomi</taxon>
        <taxon>Archelosauria</taxon>
        <taxon>Archosauria</taxon>
        <taxon>Dinosauria</taxon>
        <taxon>Saurischia</taxon>
        <taxon>Theropoda</taxon>
        <taxon>Coelurosauria</taxon>
        <taxon>Aves</taxon>
        <taxon>Neognathae</taxon>
        <taxon>Galloanserae</taxon>
        <taxon>Anseriformes</taxon>
        <taxon>Anatidae</taxon>
        <taxon>Anatinae</taxon>
        <taxon>Anas</taxon>
    </lineage>
</organism>
<dbReference type="InterPro" id="IPR006574">
    <property type="entry name" value="PRY"/>
</dbReference>
<dbReference type="InterPro" id="IPR017907">
    <property type="entry name" value="Znf_RING_CS"/>
</dbReference>
<dbReference type="InterPro" id="IPR013320">
    <property type="entry name" value="ConA-like_dom_sf"/>
</dbReference>
<keyword evidence="10" id="KW-1185">Reference proteome</keyword>
<dbReference type="CDD" id="cd19760">
    <property type="entry name" value="Bbox2_TRIM4-like"/>
    <property type="match status" value="1"/>
</dbReference>
<keyword evidence="3" id="KW-0862">Zinc</keyword>
<dbReference type="PROSITE" id="PS00518">
    <property type="entry name" value="ZF_RING_1"/>
    <property type="match status" value="2"/>
</dbReference>
<evidence type="ECO:0000313" key="9">
    <source>
        <dbReference type="EMBL" id="EOB02162.1"/>
    </source>
</evidence>
<dbReference type="PRINTS" id="PR01407">
    <property type="entry name" value="BUTYPHLNCDUF"/>
</dbReference>
<dbReference type="CDD" id="cd16594">
    <property type="entry name" value="RING-HC_TRIM7-like_C-IV"/>
    <property type="match status" value="2"/>
</dbReference>
<keyword evidence="5" id="KW-0175">Coiled coil</keyword>
<dbReference type="SUPFAM" id="SSF49899">
    <property type="entry name" value="Concanavalin A-like lectins/glucanases"/>
    <property type="match status" value="1"/>
</dbReference>
<dbReference type="FunFam" id="2.60.120.920:FF:000004">
    <property type="entry name" value="Butyrophilin subfamily 1 member A1"/>
    <property type="match status" value="1"/>
</dbReference>
<keyword evidence="1" id="KW-0479">Metal-binding</keyword>
<dbReference type="Pfam" id="PF13765">
    <property type="entry name" value="PRY"/>
    <property type="match status" value="1"/>
</dbReference>
<dbReference type="Gene3D" id="3.30.40.10">
    <property type="entry name" value="Zinc/RING finger domain, C3HC4 (zinc finger)"/>
    <property type="match status" value="2"/>
</dbReference>
<dbReference type="InterPro" id="IPR050143">
    <property type="entry name" value="TRIM/RBCC"/>
</dbReference>
<feature type="non-terminal residue" evidence="9">
    <location>
        <position position="1"/>
    </location>
</feature>
<dbReference type="GO" id="GO:0008270">
    <property type="term" value="F:zinc ion binding"/>
    <property type="evidence" value="ECO:0007669"/>
    <property type="project" value="UniProtKB-KW"/>
</dbReference>
<feature type="domain" description="RING-type" evidence="6">
    <location>
        <begin position="7"/>
        <end position="48"/>
    </location>
</feature>
<dbReference type="PROSITE" id="PS50119">
    <property type="entry name" value="ZF_BBOX"/>
    <property type="match status" value="2"/>
</dbReference>